<dbReference type="EMBL" id="CP003364">
    <property type="protein sequence ID" value="AGA25710.1"/>
    <property type="molecule type" value="Genomic_DNA"/>
</dbReference>
<dbReference type="KEGG" id="saci:Sinac_1323"/>
<dbReference type="AlphaFoldDB" id="L0DA17"/>
<dbReference type="RefSeq" id="WP_015244884.1">
    <property type="nucleotide sequence ID" value="NC_019892.1"/>
</dbReference>
<protein>
    <submittedName>
        <fullName evidence="1">Uncharacterized protein</fullName>
    </submittedName>
</protein>
<name>L0DA17_SINAD</name>
<evidence type="ECO:0000313" key="1">
    <source>
        <dbReference type="EMBL" id="AGA25710.1"/>
    </source>
</evidence>
<dbReference type="HOGENOM" id="CLU_3173216_0_0_0"/>
<sequence>MCVFVPARRIFGVSIQVVRPGYGFRWIVARPVRICRMNHGAGYKDVF</sequence>
<keyword evidence="2" id="KW-1185">Reference proteome</keyword>
<evidence type="ECO:0000313" key="2">
    <source>
        <dbReference type="Proteomes" id="UP000010798"/>
    </source>
</evidence>
<proteinExistence type="predicted"/>
<reference evidence="1 2" key="1">
    <citation type="submission" date="2012-02" db="EMBL/GenBank/DDBJ databases">
        <title>Complete sequence of chromosome of Singulisphaera acidiphila DSM 18658.</title>
        <authorList>
            <consortium name="US DOE Joint Genome Institute (JGI-PGF)"/>
            <person name="Lucas S."/>
            <person name="Copeland A."/>
            <person name="Lapidus A."/>
            <person name="Glavina del Rio T."/>
            <person name="Dalin E."/>
            <person name="Tice H."/>
            <person name="Bruce D."/>
            <person name="Goodwin L."/>
            <person name="Pitluck S."/>
            <person name="Peters L."/>
            <person name="Ovchinnikova G."/>
            <person name="Chertkov O."/>
            <person name="Kyrpides N."/>
            <person name="Mavromatis K."/>
            <person name="Ivanova N."/>
            <person name="Brettin T."/>
            <person name="Detter J.C."/>
            <person name="Han C."/>
            <person name="Larimer F."/>
            <person name="Land M."/>
            <person name="Hauser L."/>
            <person name="Markowitz V."/>
            <person name="Cheng J.-F."/>
            <person name="Hugenholtz P."/>
            <person name="Woyke T."/>
            <person name="Wu D."/>
            <person name="Tindall B."/>
            <person name="Pomrenke H."/>
            <person name="Brambilla E."/>
            <person name="Klenk H.-P."/>
            <person name="Eisen J.A."/>
        </authorList>
    </citation>
    <scope>NUCLEOTIDE SEQUENCE [LARGE SCALE GENOMIC DNA]</scope>
    <source>
        <strain evidence="2">ATCC BAA-1392 / DSM 18658 / VKM B-2454 / MOB10</strain>
    </source>
</reference>
<accession>L0DA17</accession>
<gene>
    <name evidence="1" type="ordered locus">Sinac_1323</name>
</gene>
<dbReference type="Proteomes" id="UP000010798">
    <property type="component" value="Chromosome"/>
</dbReference>
<organism evidence="1 2">
    <name type="scientific">Singulisphaera acidiphila (strain ATCC BAA-1392 / DSM 18658 / VKM B-2454 / MOB10)</name>
    <dbReference type="NCBI Taxonomy" id="886293"/>
    <lineage>
        <taxon>Bacteria</taxon>
        <taxon>Pseudomonadati</taxon>
        <taxon>Planctomycetota</taxon>
        <taxon>Planctomycetia</taxon>
        <taxon>Isosphaerales</taxon>
        <taxon>Isosphaeraceae</taxon>
        <taxon>Singulisphaera</taxon>
    </lineage>
</organism>